<evidence type="ECO:0000256" key="1">
    <source>
        <dbReference type="SAM" id="MobiDB-lite"/>
    </source>
</evidence>
<evidence type="ECO:0000313" key="2">
    <source>
        <dbReference type="EMBL" id="KAK2119675.1"/>
    </source>
</evidence>
<feature type="region of interest" description="Disordered" evidence="1">
    <location>
        <begin position="13"/>
        <end position="87"/>
    </location>
</feature>
<sequence length="125" mass="13412">MLTCPSYVYGTLGEATSLGPDVTGEVVNSHPQEAQQNGQEEATRECSSQQMTQRARGLHDSKQGAEFTRSEGRGLHSPRCSNSDPVLTLSPLQLTVPEPRQTEGHRGCLCKSEQLVGTDLGGSLD</sequence>
<dbReference type="EMBL" id="JASSZA010000001">
    <property type="protein sequence ID" value="KAK2119675.1"/>
    <property type="molecule type" value="Genomic_DNA"/>
</dbReference>
<reference evidence="2 3" key="1">
    <citation type="submission" date="2023-05" db="EMBL/GenBank/DDBJ databases">
        <title>B98-5 Cell Line De Novo Hybrid Assembly: An Optical Mapping Approach.</title>
        <authorList>
            <person name="Kananen K."/>
            <person name="Auerbach J.A."/>
            <person name="Kautto E."/>
            <person name="Blachly J.S."/>
        </authorList>
    </citation>
    <scope>NUCLEOTIDE SEQUENCE [LARGE SCALE GENOMIC DNA]</scope>
    <source>
        <strain evidence="2">B95-8</strain>
        <tissue evidence="2">Cell line</tissue>
    </source>
</reference>
<comment type="caution">
    <text evidence="2">The sequence shown here is derived from an EMBL/GenBank/DDBJ whole genome shotgun (WGS) entry which is preliminary data.</text>
</comment>
<keyword evidence="3" id="KW-1185">Reference proteome</keyword>
<dbReference type="Proteomes" id="UP001266305">
    <property type="component" value="Unassembled WGS sequence"/>
</dbReference>
<accession>A0ABQ9WDE3</accession>
<proteinExistence type="predicted"/>
<evidence type="ECO:0000313" key="3">
    <source>
        <dbReference type="Proteomes" id="UP001266305"/>
    </source>
</evidence>
<protein>
    <submittedName>
        <fullName evidence="2">Uncharacterized protein</fullName>
    </submittedName>
</protein>
<feature type="compositionally biased region" description="Polar residues" evidence="1">
    <location>
        <begin position="29"/>
        <end position="53"/>
    </location>
</feature>
<organism evidence="2 3">
    <name type="scientific">Saguinus oedipus</name>
    <name type="common">Cotton-top tamarin</name>
    <name type="synonym">Oedipomidas oedipus</name>
    <dbReference type="NCBI Taxonomy" id="9490"/>
    <lineage>
        <taxon>Eukaryota</taxon>
        <taxon>Metazoa</taxon>
        <taxon>Chordata</taxon>
        <taxon>Craniata</taxon>
        <taxon>Vertebrata</taxon>
        <taxon>Euteleostomi</taxon>
        <taxon>Mammalia</taxon>
        <taxon>Eutheria</taxon>
        <taxon>Euarchontoglires</taxon>
        <taxon>Primates</taxon>
        <taxon>Haplorrhini</taxon>
        <taxon>Platyrrhini</taxon>
        <taxon>Cebidae</taxon>
        <taxon>Callitrichinae</taxon>
        <taxon>Saguinus</taxon>
    </lineage>
</organism>
<gene>
    <name evidence="2" type="ORF">P7K49_001061</name>
</gene>
<feature type="compositionally biased region" description="Basic and acidic residues" evidence="1">
    <location>
        <begin position="57"/>
        <end position="74"/>
    </location>
</feature>
<name>A0ABQ9WDE3_SAGOE</name>